<feature type="domain" description="MacB-like periplasmic core" evidence="8">
    <location>
        <begin position="18"/>
        <end position="204"/>
    </location>
</feature>
<name>B1FY54_PARG4</name>
<evidence type="ECO:0000259" key="7">
    <source>
        <dbReference type="Pfam" id="PF02687"/>
    </source>
</evidence>
<feature type="transmembrane region" description="Helical" evidence="6">
    <location>
        <begin position="20"/>
        <end position="43"/>
    </location>
</feature>
<feature type="domain" description="ABC3 transporter permease C-terminal" evidence="7">
    <location>
        <begin position="260"/>
        <end position="373"/>
    </location>
</feature>
<evidence type="ECO:0000256" key="6">
    <source>
        <dbReference type="SAM" id="Phobius"/>
    </source>
</evidence>
<comment type="caution">
    <text evidence="9">The sequence shown here is derived from an EMBL/GenBank/DDBJ whole genome shotgun (WGS) entry which is preliminary data.</text>
</comment>
<dbReference type="Pfam" id="PF02687">
    <property type="entry name" value="FtsX"/>
    <property type="match status" value="1"/>
</dbReference>
<reference evidence="9 10" key="1">
    <citation type="submission" date="2008-03" db="EMBL/GenBank/DDBJ databases">
        <title>Sequencing of the draft genome and assembly of Burkholderia graminis C4D1M.</title>
        <authorList>
            <consortium name="US DOE Joint Genome Institute (JGI-PGF)"/>
            <person name="Copeland A."/>
            <person name="Lucas S."/>
            <person name="Lapidus A."/>
            <person name="Glavina del Rio T."/>
            <person name="Dalin E."/>
            <person name="Tice H."/>
            <person name="Bruce D."/>
            <person name="Goodwin L."/>
            <person name="Pitluck S."/>
            <person name="Larimer F."/>
            <person name="Land M.L."/>
            <person name="Hauser L."/>
            <person name="Tiedje J."/>
            <person name="Richardson P."/>
        </authorList>
    </citation>
    <scope>NUCLEOTIDE SEQUENCE [LARGE SCALE GENOMIC DNA]</scope>
    <source>
        <strain evidence="10">ATCC 700544 / DSM 17151 / LMG 18924 / NCIMB 13744 / C4D1M</strain>
    </source>
</reference>
<evidence type="ECO:0000259" key="8">
    <source>
        <dbReference type="Pfam" id="PF12704"/>
    </source>
</evidence>
<protein>
    <submittedName>
        <fullName evidence="9">Uncharacterized protein</fullName>
    </submittedName>
</protein>
<evidence type="ECO:0000313" key="10">
    <source>
        <dbReference type="Proteomes" id="UP000005045"/>
    </source>
</evidence>
<comment type="subcellular location">
    <subcellularLocation>
        <location evidence="1">Cell membrane</location>
        <topology evidence="1">Multi-pass membrane protein</topology>
    </subcellularLocation>
</comment>
<evidence type="ECO:0000313" key="9">
    <source>
        <dbReference type="EMBL" id="EDT11372.1"/>
    </source>
</evidence>
<sequence>MHALKLITRNALRHKLRTALTVLGLTIAVLAYGLLNTVVDAWYAGAAAASNARLVTRNAISLTFSLPLSYENRIRGVEGVTLVARSSWFGGVYREPKNFFAQFAVSDNYLDLYPELIVPAQQRSDYVRDRKGCLVGRQLATQFGFKVGDVIPIKGTIYPGTWEFVVRGIMDGRDESTITRQLIFHWDYLNESVRKMPGRRADQVGVYVLGIAVPEEAAAISRNVDDVFKNSLAETLTETEQAFQLGFVAMSNQIIAAIRVVSYVVIVIIMAVMANAMAMSARERTVEYATLKALGFGPGFLALLMFGESLTLCIAGGGLGMLLTPPAASIFRQATGGVFPVFHVSRDTVLLQAACAGVVGVAAAIIPAIQAARVRIVEGLRAIG</sequence>
<evidence type="ECO:0000256" key="1">
    <source>
        <dbReference type="ARBA" id="ARBA00004651"/>
    </source>
</evidence>
<dbReference type="EMBL" id="ABLD01000004">
    <property type="protein sequence ID" value="EDT11372.1"/>
    <property type="molecule type" value="Genomic_DNA"/>
</dbReference>
<keyword evidence="3 6" id="KW-0812">Transmembrane</keyword>
<evidence type="ECO:0000256" key="4">
    <source>
        <dbReference type="ARBA" id="ARBA00022989"/>
    </source>
</evidence>
<keyword evidence="4 6" id="KW-1133">Transmembrane helix</keyword>
<feature type="transmembrane region" description="Helical" evidence="6">
    <location>
        <begin position="300"/>
        <end position="323"/>
    </location>
</feature>
<accession>B1FY54</accession>
<evidence type="ECO:0000256" key="5">
    <source>
        <dbReference type="ARBA" id="ARBA00023136"/>
    </source>
</evidence>
<dbReference type="InterPro" id="IPR051125">
    <property type="entry name" value="ABC-4/HrtB_transporter"/>
</dbReference>
<evidence type="ECO:0000256" key="3">
    <source>
        <dbReference type="ARBA" id="ARBA00022692"/>
    </source>
</evidence>
<dbReference type="RefSeq" id="WP_006048457.1">
    <property type="nucleotide sequence ID" value="NZ_ABLD01000004.1"/>
</dbReference>
<dbReference type="InterPro" id="IPR025857">
    <property type="entry name" value="MacB_PCD"/>
</dbReference>
<dbReference type="GO" id="GO:0005886">
    <property type="term" value="C:plasma membrane"/>
    <property type="evidence" value="ECO:0007669"/>
    <property type="project" value="UniProtKB-SubCell"/>
</dbReference>
<dbReference type="PANTHER" id="PTHR43738">
    <property type="entry name" value="ABC TRANSPORTER, MEMBRANE PROTEIN"/>
    <property type="match status" value="1"/>
</dbReference>
<keyword evidence="2" id="KW-1003">Cell membrane</keyword>
<dbReference type="InterPro" id="IPR003838">
    <property type="entry name" value="ABC3_permease_C"/>
</dbReference>
<dbReference type="Pfam" id="PF12704">
    <property type="entry name" value="MacB_PCD"/>
    <property type="match status" value="1"/>
</dbReference>
<feature type="transmembrane region" description="Helical" evidence="6">
    <location>
        <begin position="260"/>
        <end position="279"/>
    </location>
</feature>
<dbReference type="PANTHER" id="PTHR43738:SF3">
    <property type="entry name" value="ABC TRANSPORTER PERMEASE"/>
    <property type="match status" value="1"/>
</dbReference>
<keyword evidence="10" id="KW-1185">Reference proteome</keyword>
<dbReference type="AlphaFoldDB" id="B1FY54"/>
<feature type="transmembrane region" description="Helical" evidence="6">
    <location>
        <begin position="349"/>
        <end position="369"/>
    </location>
</feature>
<organism evidence="9 10">
    <name type="scientific">Paraburkholderia graminis (strain ATCC 700544 / DSM 17151 / LMG 18924 / NCIMB 13744 / C4D1M)</name>
    <dbReference type="NCBI Taxonomy" id="396598"/>
    <lineage>
        <taxon>Bacteria</taxon>
        <taxon>Pseudomonadati</taxon>
        <taxon>Pseudomonadota</taxon>
        <taxon>Betaproteobacteria</taxon>
        <taxon>Burkholderiales</taxon>
        <taxon>Burkholderiaceae</taxon>
        <taxon>Paraburkholderia</taxon>
    </lineage>
</organism>
<dbReference type="OrthoDB" id="9775474at2"/>
<keyword evidence="5 6" id="KW-0472">Membrane</keyword>
<proteinExistence type="predicted"/>
<gene>
    <name evidence="9" type="ORF">BgramDRAFT_1897</name>
</gene>
<evidence type="ECO:0000256" key="2">
    <source>
        <dbReference type="ARBA" id="ARBA00022475"/>
    </source>
</evidence>
<dbReference type="Proteomes" id="UP000005045">
    <property type="component" value="Unassembled WGS sequence"/>
</dbReference>